<proteinExistence type="predicted"/>
<evidence type="ECO:0000313" key="2">
    <source>
        <dbReference type="Proteomes" id="UP001159363"/>
    </source>
</evidence>
<evidence type="ECO:0000313" key="1">
    <source>
        <dbReference type="EMBL" id="KAJ8879285.1"/>
    </source>
</evidence>
<comment type="caution">
    <text evidence="1">The sequence shown here is derived from an EMBL/GenBank/DDBJ whole genome shotgun (WGS) entry which is preliminary data.</text>
</comment>
<protein>
    <submittedName>
        <fullName evidence="1">Uncharacterized protein</fullName>
    </submittedName>
</protein>
<sequence>MRVCSPADVTLQLSGCQPGTFANSVGDTVVERLACSPLTKVIRVRFPAGPVRPFACRNRAGRLAGLLGYLTFPPPLHSGDAPYSSQSTSSAR</sequence>
<reference evidence="1 2" key="1">
    <citation type="submission" date="2023-02" db="EMBL/GenBank/DDBJ databases">
        <title>LHISI_Scaffold_Assembly.</title>
        <authorList>
            <person name="Stuart O.P."/>
            <person name="Cleave R."/>
            <person name="Magrath M.J.L."/>
            <person name="Mikheyev A.S."/>
        </authorList>
    </citation>
    <scope>NUCLEOTIDE SEQUENCE [LARGE SCALE GENOMIC DNA]</scope>
    <source>
        <strain evidence="1">Daus_M_001</strain>
        <tissue evidence="1">Leg muscle</tissue>
    </source>
</reference>
<dbReference type="EMBL" id="JARBHB010000007">
    <property type="protein sequence ID" value="KAJ8879285.1"/>
    <property type="molecule type" value="Genomic_DNA"/>
</dbReference>
<accession>A0ABQ9H4R2</accession>
<organism evidence="1 2">
    <name type="scientific">Dryococelus australis</name>
    <dbReference type="NCBI Taxonomy" id="614101"/>
    <lineage>
        <taxon>Eukaryota</taxon>
        <taxon>Metazoa</taxon>
        <taxon>Ecdysozoa</taxon>
        <taxon>Arthropoda</taxon>
        <taxon>Hexapoda</taxon>
        <taxon>Insecta</taxon>
        <taxon>Pterygota</taxon>
        <taxon>Neoptera</taxon>
        <taxon>Polyneoptera</taxon>
        <taxon>Phasmatodea</taxon>
        <taxon>Verophasmatodea</taxon>
        <taxon>Anareolatae</taxon>
        <taxon>Phasmatidae</taxon>
        <taxon>Eurycanthinae</taxon>
        <taxon>Dryococelus</taxon>
    </lineage>
</organism>
<name>A0ABQ9H4R2_9NEOP</name>
<dbReference type="Proteomes" id="UP001159363">
    <property type="component" value="Chromosome 6"/>
</dbReference>
<gene>
    <name evidence="1" type="ORF">PR048_019892</name>
</gene>
<keyword evidence="2" id="KW-1185">Reference proteome</keyword>